<reference evidence="4" key="1">
    <citation type="submission" date="2010-05" db="EMBL/GenBank/DDBJ databases">
        <title>The genome sequence of Magnaporthe poae strain ATCC 64411.</title>
        <authorList>
            <person name="Ma L.-J."/>
            <person name="Dead R."/>
            <person name="Young S."/>
            <person name="Zeng Q."/>
            <person name="Koehrsen M."/>
            <person name="Alvarado L."/>
            <person name="Berlin A."/>
            <person name="Chapman S.B."/>
            <person name="Chen Z."/>
            <person name="Freedman E."/>
            <person name="Gellesch M."/>
            <person name="Goldberg J."/>
            <person name="Griggs A."/>
            <person name="Gujja S."/>
            <person name="Heilman E.R."/>
            <person name="Heiman D."/>
            <person name="Hepburn T."/>
            <person name="Howarth C."/>
            <person name="Jen D."/>
            <person name="Larson L."/>
            <person name="Mehta T."/>
            <person name="Neiman D."/>
            <person name="Pearson M."/>
            <person name="Roberts A."/>
            <person name="Saif S."/>
            <person name="Shea T."/>
            <person name="Shenoy N."/>
            <person name="Sisk P."/>
            <person name="Stolte C."/>
            <person name="Sykes S."/>
            <person name="Walk T."/>
            <person name="White J."/>
            <person name="Yandava C."/>
            <person name="Haas B."/>
            <person name="Nusbaum C."/>
            <person name="Birren B."/>
        </authorList>
    </citation>
    <scope>NUCLEOTIDE SEQUENCE [LARGE SCALE GENOMIC DNA]</scope>
    <source>
        <strain evidence="4">ATCC 64411 / 73-15</strain>
    </source>
</reference>
<dbReference type="OrthoDB" id="4521980at2759"/>
<keyword evidence="4" id="KW-1185">Reference proteome</keyword>
<proteinExistence type="predicted"/>
<organism evidence="3 4">
    <name type="scientific">Magnaporthiopsis poae (strain ATCC 64411 / 73-15)</name>
    <name type="common">Kentucky bluegrass fungus</name>
    <name type="synonym">Magnaporthe poae</name>
    <dbReference type="NCBI Taxonomy" id="644358"/>
    <lineage>
        <taxon>Eukaryota</taxon>
        <taxon>Fungi</taxon>
        <taxon>Dikarya</taxon>
        <taxon>Ascomycota</taxon>
        <taxon>Pezizomycotina</taxon>
        <taxon>Sordariomycetes</taxon>
        <taxon>Sordariomycetidae</taxon>
        <taxon>Magnaporthales</taxon>
        <taxon>Magnaporthaceae</taxon>
        <taxon>Magnaporthiopsis</taxon>
    </lineage>
</organism>
<reference evidence="2" key="2">
    <citation type="submission" date="2010-05" db="EMBL/GenBank/DDBJ databases">
        <title>The Genome Sequence of Magnaporthe poae strain ATCC 64411.</title>
        <authorList>
            <consortium name="The Broad Institute Genome Sequencing Platform"/>
            <consortium name="Broad Institute Genome Sequencing Center for Infectious Disease"/>
            <person name="Ma L.-J."/>
            <person name="Dead R."/>
            <person name="Young S."/>
            <person name="Zeng Q."/>
            <person name="Koehrsen M."/>
            <person name="Alvarado L."/>
            <person name="Berlin A."/>
            <person name="Chapman S.B."/>
            <person name="Chen Z."/>
            <person name="Freedman E."/>
            <person name="Gellesch M."/>
            <person name="Goldberg J."/>
            <person name="Griggs A."/>
            <person name="Gujja S."/>
            <person name="Heilman E.R."/>
            <person name="Heiman D."/>
            <person name="Hepburn T."/>
            <person name="Howarth C."/>
            <person name="Jen D."/>
            <person name="Larson L."/>
            <person name="Mehta T."/>
            <person name="Neiman D."/>
            <person name="Pearson M."/>
            <person name="Roberts A."/>
            <person name="Saif S."/>
            <person name="Shea T."/>
            <person name="Shenoy N."/>
            <person name="Sisk P."/>
            <person name="Stolte C."/>
            <person name="Sykes S."/>
            <person name="Walk T."/>
            <person name="White J."/>
            <person name="Yandava C."/>
            <person name="Haas B."/>
            <person name="Nusbaum C."/>
            <person name="Birren B."/>
        </authorList>
    </citation>
    <scope>NUCLEOTIDE SEQUENCE</scope>
    <source>
        <strain evidence="2">ATCC 64411</strain>
    </source>
</reference>
<gene>
    <name evidence="2" type="ORF">MAPG_04018</name>
</gene>
<protein>
    <submittedName>
        <fullName evidence="2 3">Uncharacterized protein</fullName>
    </submittedName>
</protein>
<sequence length="211" mass="23904">MPHVEKNPVEGSDSEECSDISLPPTEPPPPEQQPAKKRPRSPPPTQEEIDEFFRPVYDRAREERIHDMEEPLTASWGVDIADADVEKLKAGFRSRCNMDQKWDLLVEDPDSGGNGGWSLHIIRNWLYDDIYVLHIVPNNNTGTDGKGETGAKIESITWESSASASRRRPEEQAKMEAIMVVRGWLGAEIASLPEYSWDLMGRNYEKLDVTE</sequence>
<dbReference type="EnsemblFungi" id="MAPG_04018T0">
    <property type="protein sequence ID" value="MAPG_04018T0"/>
    <property type="gene ID" value="MAPG_04018"/>
</dbReference>
<dbReference type="VEuPathDB" id="FungiDB:MAPG_04018"/>
<dbReference type="EMBL" id="GL876968">
    <property type="protein sequence ID" value="KLU84984.1"/>
    <property type="molecule type" value="Genomic_DNA"/>
</dbReference>
<dbReference type="AlphaFoldDB" id="A0A0C4DVL1"/>
<reference evidence="3" key="4">
    <citation type="journal article" date="2015" name="G3 (Bethesda)">
        <title>Genome sequences of three phytopathogenic species of the Magnaporthaceae family of fungi.</title>
        <authorList>
            <person name="Okagaki L.H."/>
            <person name="Nunes C.C."/>
            <person name="Sailsbery J."/>
            <person name="Clay B."/>
            <person name="Brown D."/>
            <person name="John T."/>
            <person name="Oh Y."/>
            <person name="Young N."/>
            <person name="Fitzgerald M."/>
            <person name="Haas B.J."/>
            <person name="Zeng Q."/>
            <person name="Young S."/>
            <person name="Adiconis X."/>
            <person name="Fan L."/>
            <person name="Levin J.Z."/>
            <person name="Mitchell T.K."/>
            <person name="Okubara P.A."/>
            <person name="Farman M.L."/>
            <person name="Kohn L.M."/>
            <person name="Birren B."/>
            <person name="Ma L.-J."/>
            <person name="Dean R.A."/>
        </authorList>
    </citation>
    <scope>NUCLEOTIDE SEQUENCE</scope>
    <source>
        <strain evidence="3">ATCC 64411 / 73-15</strain>
    </source>
</reference>
<dbReference type="eggNOG" id="ENOG502RU96">
    <property type="taxonomic scope" value="Eukaryota"/>
</dbReference>
<dbReference type="EMBL" id="ADBL01000946">
    <property type="status" value="NOT_ANNOTATED_CDS"/>
    <property type="molecule type" value="Genomic_DNA"/>
</dbReference>
<reference evidence="2" key="3">
    <citation type="submission" date="2011-03" db="EMBL/GenBank/DDBJ databases">
        <title>Annotation of Magnaporthe poae ATCC 64411.</title>
        <authorList>
            <person name="Ma L.-J."/>
            <person name="Dead R."/>
            <person name="Young S.K."/>
            <person name="Zeng Q."/>
            <person name="Gargeya S."/>
            <person name="Fitzgerald M."/>
            <person name="Haas B."/>
            <person name="Abouelleil A."/>
            <person name="Alvarado L."/>
            <person name="Arachchi H.M."/>
            <person name="Berlin A."/>
            <person name="Brown A."/>
            <person name="Chapman S.B."/>
            <person name="Chen Z."/>
            <person name="Dunbar C."/>
            <person name="Freedman E."/>
            <person name="Gearin G."/>
            <person name="Gellesch M."/>
            <person name="Goldberg J."/>
            <person name="Griggs A."/>
            <person name="Gujja S."/>
            <person name="Heiman D."/>
            <person name="Howarth C."/>
            <person name="Larson L."/>
            <person name="Lui A."/>
            <person name="MacDonald P.J.P."/>
            <person name="Mehta T."/>
            <person name="Montmayeur A."/>
            <person name="Murphy C."/>
            <person name="Neiman D."/>
            <person name="Pearson M."/>
            <person name="Priest M."/>
            <person name="Roberts A."/>
            <person name="Saif S."/>
            <person name="Shea T."/>
            <person name="Shenoy N."/>
            <person name="Sisk P."/>
            <person name="Stolte C."/>
            <person name="Sykes S."/>
            <person name="Yandava C."/>
            <person name="Wortman J."/>
            <person name="Nusbaum C."/>
            <person name="Birren B."/>
        </authorList>
    </citation>
    <scope>NUCLEOTIDE SEQUENCE</scope>
    <source>
        <strain evidence="2">ATCC 64411</strain>
    </source>
</reference>
<accession>A0A0C4DVL1</accession>
<evidence type="ECO:0000313" key="4">
    <source>
        <dbReference type="Proteomes" id="UP000011715"/>
    </source>
</evidence>
<evidence type="ECO:0000313" key="3">
    <source>
        <dbReference type="EnsemblFungi" id="MAPG_04018T0"/>
    </source>
</evidence>
<feature type="region of interest" description="Disordered" evidence="1">
    <location>
        <begin position="1"/>
        <end position="52"/>
    </location>
</feature>
<evidence type="ECO:0000256" key="1">
    <source>
        <dbReference type="SAM" id="MobiDB-lite"/>
    </source>
</evidence>
<dbReference type="Proteomes" id="UP000011715">
    <property type="component" value="Unassembled WGS sequence"/>
</dbReference>
<reference evidence="3" key="5">
    <citation type="submission" date="2015-06" db="UniProtKB">
        <authorList>
            <consortium name="EnsemblFungi"/>
        </authorList>
    </citation>
    <scope>IDENTIFICATION</scope>
    <source>
        <strain evidence="3">ATCC 64411</strain>
    </source>
</reference>
<name>A0A0C4DVL1_MAGP6</name>
<evidence type="ECO:0000313" key="2">
    <source>
        <dbReference type="EMBL" id="KLU84984.1"/>
    </source>
</evidence>